<dbReference type="GO" id="GO:0003886">
    <property type="term" value="F:DNA (cytosine-5-)-methyltransferase activity"/>
    <property type="evidence" value="ECO:0007669"/>
    <property type="project" value="UniProtKB-EC"/>
</dbReference>
<dbReference type="InterPro" id="IPR001525">
    <property type="entry name" value="C5_MeTfrase"/>
</dbReference>
<evidence type="ECO:0000256" key="1">
    <source>
        <dbReference type="ARBA" id="ARBA00011975"/>
    </source>
</evidence>
<dbReference type="Gene3D" id="3.40.50.150">
    <property type="entry name" value="Vaccinia Virus protein VP39"/>
    <property type="match status" value="1"/>
</dbReference>
<evidence type="ECO:0000256" key="2">
    <source>
        <dbReference type="ARBA" id="ARBA00022603"/>
    </source>
</evidence>
<protein>
    <recommendedName>
        <fullName evidence="1">DNA (cytosine-5-)-methyltransferase</fullName>
        <ecNumber evidence="1">2.1.1.37</ecNumber>
    </recommendedName>
</protein>
<dbReference type="AlphaFoldDB" id="A0A919BVI3"/>
<dbReference type="PRINTS" id="PR00105">
    <property type="entry name" value="C5METTRFRASE"/>
</dbReference>
<dbReference type="Gene3D" id="3.90.120.10">
    <property type="entry name" value="DNA Methylase, subunit A, domain 2"/>
    <property type="match status" value="1"/>
</dbReference>
<organism evidence="7 8">
    <name type="scientific">Streptomyces filamentosus</name>
    <name type="common">Streptomyces roseosporus</name>
    <dbReference type="NCBI Taxonomy" id="67294"/>
    <lineage>
        <taxon>Bacteria</taxon>
        <taxon>Bacillati</taxon>
        <taxon>Actinomycetota</taxon>
        <taxon>Actinomycetes</taxon>
        <taxon>Kitasatosporales</taxon>
        <taxon>Streptomycetaceae</taxon>
        <taxon>Streptomyces</taxon>
    </lineage>
</organism>
<dbReference type="EMBL" id="BNBE01000003">
    <property type="protein sequence ID" value="GHG15376.1"/>
    <property type="molecule type" value="Genomic_DNA"/>
</dbReference>
<accession>A0A919BVI3</accession>
<reference evidence="7" key="2">
    <citation type="submission" date="2020-09" db="EMBL/GenBank/DDBJ databases">
        <authorList>
            <person name="Sun Q."/>
            <person name="Ohkuma M."/>
        </authorList>
    </citation>
    <scope>NUCLEOTIDE SEQUENCE</scope>
    <source>
        <strain evidence="7">JCM 4122</strain>
    </source>
</reference>
<keyword evidence="3 6" id="KW-0808">Transferase</keyword>
<proteinExistence type="inferred from homology"/>
<evidence type="ECO:0000313" key="8">
    <source>
        <dbReference type="Proteomes" id="UP000632849"/>
    </source>
</evidence>
<dbReference type="PANTHER" id="PTHR10629:SF52">
    <property type="entry name" value="DNA (CYTOSINE-5)-METHYLTRANSFERASE 1"/>
    <property type="match status" value="1"/>
</dbReference>
<evidence type="ECO:0000256" key="4">
    <source>
        <dbReference type="ARBA" id="ARBA00022691"/>
    </source>
</evidence>
<dbReference type="PROSITE" id="PS51679">
    <property type="entry name" value="SAM_MT_C5"/>
    <property type="match status" value="1"/>
</dbReference>
<keyword evidence="5" id="KW-0680">Restriction system</keyword>
<evidence type="ECO:0000256" key="3">
    <source>
        <dbReference type="ARBA" id="ARBA00022679"/>
    </source>
</evidence>
<dbReference type="GO" id="GO:0032259">
    <property type="term" value="P:methylation"/>
    <property type="evidence" value="ECO:0007669"/>
    <property type="project" value="UniProtKB-KW"/>
</dbReference>
<comment type="similarity">
    <text evidence="6">Belongs to the class I-like SAM-binding methyltransferase superfamily. C5-methyltransferase family.</text>
</comment>
<dbReference type="InterPro" id="IPR050390">
    <property type="entry name" value="C5-Methyltransferase"/>
</dbReference>
<dbReference type="Pfam" id="PF00145">
    <property type="entry name" value="DNA_methylase"/>
    <property type="match status" value="2"/>
</dbReference>
<dbReference type="InterPro" id="IPR029063">
    <property type="entry name" value="SAM-dependent_MTases_sf"/>
</dbReference>
<evidence type="ECO:0000256" key="5">
    <source>
        <dbReference type="ARBA" id="ARBA00022747"/>
    </source>
</evidence>
<dbReference type="GO" id="GO:0044027">
    <property type="term" value="P:negative regulation of gene expression via chromosomal CpG island methylation"/>
    <property type="evidence" value="ECO:0007669"/>
    <property type="project" value="TreeGrafter"/>
</dbReference>
<gene>
    <name evidence="7" type="ORF">GCM10017667_56160</name>
</gene>
<sequence length="349" mass="37667">MTRPVDIVDLFAGPRGWSEGLRLLGLRDIGLEWDTSACRTAAAAGHLTVQTDVALYPTGPFAGRTTGFIASPPCQAWSRAGKRGGLQDQPLVHQAVEDLAHGRDTRAVLRTACQDERSILAAEPMRWLYDLRPEWVCMEEVPDVLPLWQQYTVYLRGWGYSVWTGILNAADYGVPQTRRRAILIASRTRHATAPDPTHTQHPGDTLFGSSLPRWITMAEALGWGYTQRPAPTVTGGGANTGGAEPFGNATRQAMRAAMNDPTHWAWRQPSRTISGTVGHVGGKQAGGHLGLEPEEGAVLQSFRRDHPFHGNKGQRSLQIGNAVPPRLGAHVVSAATGIAVPEHAVAVAA</sequence>
<dbReference type="GO" id="GO:0003677">
    <property type="term" value="F:DNA binding"/>
    <property type="evidence" value="ECO:0007669"/>
    <property type="project" value="TreeGrafter"/>
</dbReference>
<dbReference type="EC" id="2.1.1.37" evidence="1"/>
<comment type="caution">
    <text evidence="7">The sequence shown here is derived from an EMBL/GenBank/DDBJ whole genome shotgun (WGS) entry which is preliminary data.</text>
</comment>
<dbReference type="SUPFAM" id="SSF53335">
    <property type="entry name" value="S-adenosyl-L-methionine-dependent methyltransferases"/>
    <property type="match status" value="1"/>
</dbReference>
<feature type="active site" evidence="6">
    <location>
        <position position="74"/>
    </location>
</feature>
<evidence type="ECO:0000313" key="7">
    <source>
        <dbReference type="EMBL" id="GHG15376.1"/>
    </source>
</evidence>
<keyword evidence="8" id="KW-1185">Reference proteome</keyword>
<reference evidence="7" key="1">
    <citation type="journal article" date="2014" name="Int. J. Syst. Evol. Microbiol.">
        <title>Complete genome sequence of Corynebacterium casei LMG S-19264T (=DSM 44701T), isolated from a smear-ripened cheese.</title>
        <authorList>
            <consortium name="US DOE Joint Genome Institute (JGI-PGF)"/>
            <person name="Walter F."/>
            <person name="Albersmeier A."/>
            <person name="Kalinowski J."/>
            <person name="Ruckert C."/>
        </authorList>
    </citation>
    <scope>NUCLEOTIDE SEQUENCE</scope>
    <source>
        <strain evidence="7">JCM 4122</strain>
    </source>
</reference>
<dbReference type="PANTHER" id="PTHR10629">
    <property type="entry name" value="CYTOSINE-SPECIFIC METHYLTRANSFERASE"/>
    <property type="match status" value="1"/>
</dbReference>
<keyword evidence="2 6" id="KW-0489">Methyltransferase</keyword>
<evidence type="ECO:0000256" key="6">
    <source>
        <dbReference type="PROSITE-ProRule" id="PRU01016"/>
    </source>
</evidence>
<dbReference type="RefSeq" id="WP_190043602.1">
    <property type="nucleotide sequence ID" value="NZ_BNBE01000003.1"/>
</dbReference>
<dbReference type="Proteomes" id="UP000632849">
    <property type="component" value="Unassembled WGS sequence"/>
</dbReference>
<keyword evidence="4 6" id="KW-0949">S-adenosyl-L-methionine</keyword>
<name>A0A919BVI3_STRFL</name>
<dbReference type="GO" id="GO:0009307">
    <property type="term" value="P:DNA restriction-modification system"/>
    <property type="evidence" value="ECO:0007669"/>
    <property type="project" value="UniProtKB-KW"/>
</dbReference>